<gene>
    <name evidence="2" type="ORF">FD29_GL002141</name>
</gene>
<dbReference type="Pfam" id="PF13930">
    <property type="entry name" value="Endonuclea_NS_2"/>
    <property type="match status" value="1"/>
</dbReference>
<dbReference type="EMBL" id="AZEZ01000039">
    <property type="protein sequence ID" value="KRL44576.1"/>
    <property type="molecule type" value="Genomic_DNA"/>
</dbReference>
<comment type="caution">
    <text evidence="2">The sequence shown here is derived from an EMBL/GenBank/DDBJ whole genome shotgun (WGS) entry which is preliminary data.</text>
</comment>
<proteinExistence type="predicted"/>
<dbReference type="Proteomes" id="UP000050872">
    <property type="component" value="Unassembled WGS sequence"/>
</dbReference>
<organism evidence="2 3">
    <name type="scientific">Companilactobacillus mindensis DSM 14500</name>
    <dbReference type="NCBI Taxonomy" id="1423770"/>
    <lineage>
        <taxon>Bacteria</taxon>
        <taxon>Bacillati</taxon>
        <taxon>Bacillota</taxon>
        <taxon>Bacilli</taxon>
        <taxon>Lactobacillales</taxon>
        <taxon>Lactobacillaceae</taxon>
        <taxon>Companilactobacillus</taxon>
    </lineage>
</organism>
<protein>
    <submittedName>
        <fullName evidence="2">Prophage nuclease</fullName>
    </submittedName>
</protein>
<dbReference type="STRING" id="1423770.FD29_GL002141"/>
<dbReference type="Gene3D" id="3.40.570.10">
    <property type="entry name" value="Extracellular Endonuclease, subunit A"/>
    <property type="match status" value="1"/>
</dbReference>
<dbReference type="PATRIC" id="fig|1423770.3.peg.2198"/>
<feature type="domain" description="Type VII secretion system protein EssD-like" evidence="1">
    <location>
        <begin position="98"/>
        <end position="229"/>
    </location>
</feature>
<name>A0A0R1QIC3_9LACO</name>
<accession>A0A0R1QIC3</accession>
<dbReference type="InterPro" id="IPR044929">
    <property type="entry name" value="DNA/RNA_non-sp_Endonuclease_sf"/>
</dbReference>
<evidence type="ECO:0000259" key="1">
    <source>
        <dbReference type="Pfam" id="PF13930"/>
    </source>
</evidence>
<evidence type="ECO:0000313" key="2">
    <source>
        <dbReference type="EMBL" id="KRL44576.1"/>
    </source>
</evidence>
<sequence>MLLLVLLGAIVLFTTFMVKPKKRTHKKLVSLGILLVVVGGSGIYESYQNNGLGSGDNPRQVEKSKVSSSSDLANLDYQGTQEITVNNNTPTFSKSELNVTNGPWQEFADLDNLNRAIQADALLNKNLMPTAKREPLYVNPTGWHNKKIRTGWLYNRSHLIGYQLSGQNNNPKNLMTGTRSLNSPEMLKHENDIAYYLKQNPNNYIRYRVKPIYRNDELVARGVQMMAESLSNNGQPDNGVSFNVYIFNIEKGVKINYSDGTSVVNNNY</sequence>
<reference evidence="2 3" key="1">
    <citation type="journal article" date="2015" name="Genome Announc.">
        <title>Expanding the biotechnology potential of lactobacilli through comparative genomics of 213 strains and associated genera.</title>
        <authorList>
            <person name="Sun Z."/>
            <person name="Harris H.M."/>
            <person name="McCann A."/>
            <person name="Guo C."/>
            <person name="Argimon S."/>
            <person name="Zhang W."/>
            <person name="Yang X."/>
            <person name="Jeffery I.B."/>
            <person name="Cooney J.C."/>
            <person name="Kagawa T.F."/>
            <person name="Liu W."/>
            <person name="Song Y."/>
            <person name="Salvetti E."/>
            <person name="Wrobel A."/>
            <person name="Rasinkangas P."/>
            <person name="Parkhill J."/>
            <person name="Rea M.C."/>
            <person name="O'Sullivan O."/>
            <person name="Ritari J."/>
            <person name="Douillard F.P."/>
            <person name="Paul Ross R."/>
            <person name="Yang R."/>
            <person name="Briner A.E."/>
            <person name="Felis G.E."/>
            <person name="de Vos W.M."/>
            <person name="Barrangou R."/>
            <person name="Klaenhammer T.R."/>
            <person name="Caufield P.W."/>
            <person name="Cui Y."/>
            <person name="Zhang H."/>
            <person name="O'Toole P.W."/>
        </authorList>
    </citation>
    <scope>NUCLEOTIDE SEQUENCE [LARGE SCALE GENOMIC DNA]</scope>
    <source>
        <strain evidence="2 3">DSM 14500</strain>
    </source>
</reference>
<keyword evidence="3" id="KW-1185">Reference proteome</keyword>
<dbReference type="InterPro" id="IPR044927">
    <property type="entry name" value="Endonuclea_NS_2"/>
</dbReference>
<dbReference type="AlphaFoldDB" id="A0A0R1QIC3"/>
<evidence type="ECO:0000313" key="3">
    <source>
        <dbReference type="Proteomes" id="UP000050872"/>
    </source>
</evidence>